<dbReference type="EMBL" id="PKPP01003929">
    <property type="protein sequence ID" value="PWA66952.1"/>
    <property type="molecule type" value="Genomic_DNA"/>
</dbReference>
<dbReference type="SUPFAM" id="SSF54495">
    <property type="entry name" value="UBC-like"/>
    <property type="match status" value="1"/>
</dbReference>
<proteinExistence type="predicted"/>
<feature type="chain" id="PRO_5015488310" evidence="1">
    <location>
        <begin position="24"/>
        <end position="84"/>
    </location>
</feature>
<name>A0A2U1N0B3_ARTAN</name>
<protein>
    <submittedName>
        <fullName evidence="3">Ubiquitin-conjugating enzyme E2 21</fullName>
    </submittedName>
</protein>
<dbReference type="Gene3D" id="3.10.110.10">
    <property type="entry name" value="Ubiquitin Conjugating Enzyme"/>
    <property type="match status" value="1"/>
</dbReference>
<dbReference type="Pfam" id="PF00179">
    <property type="entry name" value="UQ_con"/>
    <property type="match status" value="1"/>
</dbReference>
<gene>
    <name evidence="3" type="ORF">CTI12_AA323070</name>
</gene>
<reference evidence="3 4" key="1">
    <citation type="journal article" date="2018" name="Mol. Plant">
        <title>The genome of Artemisia annua provides insight into the evolution of Asteraceae family and artemisinin biosynthesis.</title>
        <authorList>
            <person name="Shen Q."/>
            <person name="Zhang L."/>
            <person name="Liao Z."/>
            <person name="Wang S."/>
            <person name="Yan T."/>
            <person name="Shi P."/>
            <person name="Liu M."/>
            <person name="Fu X."/>
            <person name="Pan Q."/>
            <person name="Wang Y."/>
            <person name="Lv Z."/>
            <person name="Lu X."/>
            <person name="Zhang F."/>
            <person name="Jiang W."/>
            <person name="Ma Y."/>
            <person name="Chen M."/>
            <person name="Hao X."/>
            <person name="Li L."/>
            <person name="Tang Y."/>
            <person name="Lv G."/>
            <person name="Zhou Y."/>
            <person name="Sun X."/>
            <person name="Brodelius P.E."/>
            <person name="Rose J.K.C."/>
            <person name="Tang K."/>
        </authorList>
    </citation>
    <scope>NUCLEOTIDE SEQUENCE [LARGE SCALE GENOMIC DNA]</scope>
    <source>
        <strain evidence="4">cv. Huhao1</strain>
        <tissue evidence="3">Leaf</tissue>
    </source>
</reference>
<evidence type="ECO:0000259" key="2">
    <source>
        <dbReference type="PROSITE" id="PS50127"/>
    </source>
</evidence>
<dbReference type="Proteomes" id="UP000245207">
    <property type="component" value="Unassembled WGS sequence"/>
</dbReference>
<dbReference type="PROSITE" id="PS50127">
    <property type="entry name" value="UBC_2"/>
    <property type="match status" value="1"/>
</dbReference>
<evidence type="ECO:0000313" key="3">
    <source>
        <dbReference type="EMBL" id="PWA66952.1"/>
    </source>
</evidence>
<evidence type="ECO:0000256" key="1">
    <source>
        <dbReference type="SAM" id="SignalP"/>
    </source>
</evidence>
<dbReference type="STRING" id="35608.A0A2U1N0B3"/>
<feature type="signal peptide" evidence="1">
    <location>
        <begin position="1"/>
        <end position="23"/>
    </location>
</feature>
<accession>A0A2U1N0B3</accession>
<dbReference type="OrthoDB" id="7851174at2759"/>
<comment type="caution">
    <text evidence="3">The sequence shown here is derived from an EMBL/GenBank/DDBJ whole genome shotgun (WGS) entry which is preliminary data.</text>
</comment>
<dbReference type="AlphaFoldDB" id="A0A2U1N0B3"/>
<keyword evidence="4" id="KW-1185">Reference proteome</keyword>
<feature type="domain" description="UBC core" evidence="2">
    <location>
        <begin position="1"/>
        <end position="59"/>
    </location>
</feature>
<sequence length="84" mass="9418">MHDQWSPAVSIKIALLSIQALLSVPAIDDLQDAVVAQHYLKDYQTFANTARYWTESFAKTSSAGVEEKVDREHFFSPIFGNTSL</sequence>
<dbReference type="InterPro" id="IPR016135">
    <property type="entry name" value="UBQ-conjugating_enzyme/RWD"/>
</dbReference>
<evidence type="ECO:0000313" key="4">
    <source>
        <dbReference type="Proteomes" id="UP000245207"/>
    </source>
</evidence>
<organism evidence="3 4">
    <name type="scientific">Artemisia annua</name>
    <name type="common">Sweet wormwood</name>
    <dbReference type="NCBI Taxonomy" id="35608"/>
    <lineage>
        <taxon>Eukaryota</taxon>
        <taxon>Viridiplantae</taxon>
        <taxon>Streptophyta</taxon>
        <taxon>Embryophyta</taxon>
        <taxon>Tracheophyta</taxon>
        <taxon>Spermatophyta</taxon>
        <taxon>Magnoliopsida</taxon>
        <taxon>eudicotyledons</taxon>
        <taxon>Gunneridae</taxon>
        <taxon>Pentapetalae</taxon>
        <taxon>asterids</taxon>
        <taxon>campanulids</taxon>
        <taxon>Asterales</taxon>
        <taxon>Asteraceae</taxon>
        <taxon>Asteroideae</taxon>
        <taxon>Anthemideae</taxon>
        <taxon>Artemisiinae</taxon>
        <taxon>Artemisia</taxon>
    </lineage>
</organism>
<dbReference type="InterPro" id="IPR000608">
    <property type="entry name" value="UBC"/>
</dbReference>
<keyword evidence="1" id="KW-0732">Signal</keyword>